<organism evidence="1 2">
    <name type="scientific">Scomber scombrus</name>
    <name type="common">Atlantic mackerel</name>
    <name type="synonym">Scomber vernalis</name>
    <dbReference type="NCBI Taxonomy" id="13677"/>
    <lineage>
        <taxon>Eukaryota</taxon>
        <taxon>Metazoa</taxon>
        <taxon>Chordata</taxon>
        <taxon>Craniata</taxon>
        <taxon>Vertebrata</taxon>
        <taxon>Euteleostomi</taxon>
        <taxon>Actinopterygii</taxon>
        <taxon>Neopterygii</taxon>
        <taxon>Teleostei</taxon>
        <taxon>Neoteleostei</taxon>
        <taxon>Acanthomorphata</taxon>
        <taxon>Pelagiaria</taxon>
        <taxon>Scombriformes</taxon>
        <taxon>Scombridae</taxon>
        <taxon>Scomber</taxon>
    </lineage>
</organism>
<evidence type="ECO:0000313" key="2">
    <source>
        <dbReference type="Proteomes" id="UP001314229"/>
    </source>
</evidence>
<comment type="caution">
    <text evidence="1">The sequence shown here is derived from an EMBL/GenBank/DDBJ whole genome shotgun (WGS) entry which is preliminary data.</text>
</comment>
<accession>A0AAV1N716</accession>
<proteinExistence type="predicted"/>
<keyword evidence="2" id="KW-1185">Reference proteome</keyword>
<gene>
    <name evidence="1" type="ORF">FSCOSCO3_A018861</name>
</gene>
<dbReference type="EMBL" id="CAWUFR010000015">
    <property type="protein sequence ID" value="CAK6954199.1"/>
    <property type="molecule type" value="Genomic_DNA"/>
</dbReference>
<dbReference type="Proteomes" id="UP001314229">
    <property type="component" value="Unassembled WGS sequence"/>
</dbReference>
<name>A0AAV1N716_SCOSC</name>
<evidence type="ECO:0000313" key="1">
    <source>
        <dbReference type="EMBL" id="CAK6954199.1"/>
    </source>
</evidence>
<sequence>MGEALYQKQPFIRRCARQLTSDLCGNNAASRALLADVVLIAKVYQYYDGFNDDLTICLDIACPSSALKRKPLIHLRTGQAKTQLAQKEMWILDGAKNIQLLMKMLLSNYNGEL</sequence>
<protein>
    <submittedName>
        <fullName evidence="1">Uncharacterized protein</fullName>
    </submittedName>
</protein>
<reference evidence="1 2" key="1">
    <citation type="submission" date="2024-01" db="EMBL/GenBank/DDBJ databases">
        <authorList>
            <person name="Alioto T."/>
            <person name="Alioto T."/>
            <person name="Gomez Garrido J."/>
        </authorList>
    </citation>
    <scope>NUCLEOTIDE SEQUENCE [LARGE SCALE GENOMIC DNA]</scope>
</reference>
<dbReference type="AlphaFoldDB" id="A0AAV1N716"/>